<dbReference type="EMBL" id="AYSL01001814">
    <property type="protein sequence ID" value="KTF05394.1"/>
    <property type="molecule type" value="Genomic_DNA"/>
</dbReference>
<organism evidence="1">
    <name type="scientific">marine sediment metagenome</name>
    <dbReference type="NCBI Taxonomy" id="412755"/>
    <lineage>
        <taxon>unclassified sequences</taxon>
        <taxon>metagenomes</taxon>
        <taxon>ecological metagenomes</taxon>
    </lineage>
</organism>
<protein>
    <submittedName>
        <fullName evidence="1">Uncharacterized protein</fullName>
    </submittedName>
</protein>
<proteinExistence type="predicted"/>
<dbReference type="AlphaFoldDB" id="A0A1B6NPR7"/>
<evidence type="ECO:0000313" key="1">
    <source>
        <dbReference type="EMBL" id="KTF05394.1"/>
    </source>
</evidence>
<reference evidence="1" key="1">
    <citation type="submission" date="2013-11" db="EMBL/GenBank/DDBJ databases">
        <title>Microbial diversity, functional groups and degradation webs in Northern and Southern Mediterranean and Red Sea marine crude oil polluted sites.</title>
        <authorList>
            <person name="Daffonchio D."/>
            <person name="Mapelli F."/>
            <person name="Ferrer M."/>
            <person name="Richter M."/>
            <person name="Cherif A."/>
            <person name="Malkawi H.I."/>
            <person name="Yakimov M.M."/>
            <person name="Abdel-Fattah Y.R."/>
            <person name="Blaghen M."/>
            <person name="Golyshin P.N."/>
            <person name="Kalogerakis N."/>
            <person name="Boon N."/>
            <person name="Magagnini M."/>
            <person name="Fava F."/>
        </authorList>
    </citation>
    <scope>NUCLEOTIDE SEQUENCE</scope>
</reference>
<sequence>MRSNSRKLGIGCTRKVMVSFFRQKNPYRPQDTKNLYG</sequence>
<accession>A0A1B6NPR7</accession>
<comment type="caution">
    <text evidence="1">The sequence shown here is derived from an EMBL/GenBank/DDBJ whole genome shotgun (WGS) entry which is preliminary data.</text>
</comment>
<gene>
    <name evidence="1" type="ORF">MGSAQ_003111</name>
</gene>
<name>A0A1B6NPR7_9ZZZZ</name>